<dbReference type="InterPro" id="IPR029063">
    <property type="entry name" value="SAM-dependent_MTases_sf"/>
</dbReference>
<evidence type="ECO:0000313" key="7">
    <source>
        <dbReference type="EMBL" id="ADY72687.1"/>
    </source>
</evidence>
<dbReference type="NCBIfam" id="TIGR00006">
    <property type="entry name" value="16S rRNA (cytosine(1402)-N(4))-methyltransferase RsmH"/>
    <property type="match status" value="1"/>
</dbReference>
<dbReference type="AlphaFoldDB" id="F0S0F9"/>
<evidence type="ECO:0000256" key="2">
    <source>
        <dbReference type="ARBA" id="ARBA00022552"/>
    </source>
</evidence>
<dbReference type="Proteomes" id="UP000007102">
    <property type="component" value="Chromosome"/>
</dbReference>
<evidence type="ECO:0000256" key="6">
    <source>
        <dbReference type="HAMAP-Rule" id="MF_01007"/>
    </source>
</evidence>
<sequence>MEKEIYHPPVLLKESIELLKAKDARIFVDATLGGGGHTEAILEANPENRVIAIDRDEEAIERAMKRLERFGDRISIYHANFSQIGEVLEAEGIKEVNGVLFDLGVSHFHLRGNRGFTVWEEQPLDMRMDRRQKLTARDVVNKLSEKELADIIFKYGEEKFARKIAREIVRRRKIKPIETTLELAKIVEEVIPKKLWAGRKKHPAIKTFQAIRIFVNREFQEIEEGIPEAANHVACSGRIVVITFHSLEDRLVKNIFRNLEGFKVITKKPVEPTEEEIKKNPASRSAKLRAIERVCE</sequence>
<feature type="binding site" evidence="6">
    <location>
        <position position="54"/>
    </location>
    <ligand>
        <name>S-adenosyl-L-methionine</name>
        <dbReference type="ChEBI" id="CHEBI:59789"/>
    </ligand>
</feature>
<proteinExistence type="inferred from homology"/>
<dbReference type="GO" id="GO:0005737">
    <property type="term" value="C:cytoplasm"/>
    <property type="evidence" value="ECO:0007669"/>
    <property type="project" value="UniProtKB-SubCell"/>
</dbReference>
<dbReference type="PIRSF" id="PIRSF004486">
    <property type="entry name" value="MraW"/>
    <property type="match status" value="1"/>
</dbReference>
<gene>
    <name evidence="6" type="primary">rsmH</name>
    <name evidence="7" type="ordered locus">Dester_0027</name>
</gene>
<feature type="binding site" evidence="6">
    <location>
        <position position="102"/>
    </location>
    <ligand>
        <name>S-adenosyl-L-methionine</name>
        <dbReference type="ChEBI" id="CHEBI:59789"/>
    </ligand>
</feature>
<dbReference type="GO" id="GO:0070475">
    <property type="term" value="P:rRNA base methylation"/>
    <property type="evidence" value="ECO:0007669"/>
    <property type="project" value="UniProtKB-UniRule"/>
</dbReference>
<dbReference type="FunFam" id="1.10.150.170:FF:000003">
    <property type="entry name" value="Ribosomal RNA small subunit methyltransferase H"/>
    <property type="match status" value="1"/>
</dbReference>
<keyword evidence="6" id="KW-0963">Cytoplasm</keyword>
<feature type="binding site" evidence="6">
    <location>
        <begin position="35"/>
        <end position="37"/>
    </location>
    <ligand>
        <name>S-adenosyl-L-methionine</name>
        <dbReference type="ChEBI" id="CHEBI:59789"/>
    </ligand>
</feature>
<dbReference type="GO" id="GO:0071424">
    <property type="term" value="F:rRNA (cytosine-N4-)-methyltransferase activity"/>
    <property type="evidence" value="ECO:0007669"/>
    <property type="project" value="UniProtKB-UniRule"/>
</dbReference>
<dbReference type="STRING" id="868864.Dester_0027"/>
<dbReference type="OrthoDB" id="9806637at2"/>
<reference evidence="7 8" key="1">
    <citation type="journal article" date="2011" name="Stand. Genomic Sci.">
        <title>Complete genome sequence of the thermophilic sulfur-reducer Desulfurobacterium thermolithotrophum type strain (BSA(T)) from a deep-sea hydrothermal vent.</title>
        <authorList>
            <person name="Goker M."/>
            <person name="Daligault H."/>
            <person name="Mwirichia R."/>
            <person name="Lapidus A."/>
            <person name="Lucas S."/>
            <person name="Deshpande S."/>
            <person name="Pagani I."/>
            <person name="Tapia R."/>
            <person name="Cheng J.F."/>
            <person name="Goodwin L."/>
            <person name="Pitluck S."/>
            <person name="Liolios K."/>
            <person name="Ivanova N."/>
            <person name="Mavromatis K."/>
            <person name="Mikhailova N."/>
            <person name="Pati A."/>
            <person name="Chen A."/>
            <person name="Palaniappan K."/>
            <person name="Han C."/>
            <person name="Land M."/>
            <person name="Hauser L."/>
            <person name="Pan C."/>
            <person name="Brambilla E.M."/>
            <person name="Rohde M."/>
            <person name="Spring S."/>
            <person name="Sikorski J."/>
            <person name="Wirth R."/>
            <person name="Detter J.C."/>
            <person name="Woyke T."/>
            <person name="Bristow J."/>
            <person name="Eisen J.A."/>
            <person name="Markowitz V."/>
            <person name="Hugenholtz P."/>
            <person name="Kyrpides N.C."/>
            <person name="Klenk H.P."/>
        </authorList>
    </citation>
    <scope>NUCLEOTIDE SEQUENCE [LARGE SCALE GENOMIC DNA]</scope>
    <source>
        <strain evidence="8">DSM 11699 / BSA</strain>
    </source>
</reference>
<keyword evidence="3 6" id="KW-0489">Methyltransferase</keyword>
<dbReference type="eggNOG" id="COG0275">
    <property type="taxonomic scope" value="Bacteria"/>
</dbReference>
<dbReference type="EC" id="2.1.1.199" evidence="6"/>
<evidence type="ECO:0000256" key="1">
    <source>
        <dbReference type="ARBA" id="ARBA00010396"/>
    </source>
</evidence>
<feature type="binding site" evidence="6">
    <location>
        <position position="109"/>
    </location>
    <ligand>
        <name>S-adenosyl-L-methionine</name>
        <dbReference type="ChEBI" id="CHEBI:59789"/>
    </ligand>
</feature>
<accession>F0S0F9</accession>
<protein>
    <recommendedName>
        <fullName evidence="6">Ribosomal RNA small subunit methyltransferase H</fullName>
        <ecNumber evidence="6">2.1.1.199</ecNumber>
    </recommendedName>
    <alternativeName>
        <fullName evidence="6">16S rRNA m(4)C1402 methyltransferase</fullName>
    </alternativeName>
    <alternativeName>
        <fullName evidence="6">rRNA (cytosine-N(4)-)-methyltransferase RsmH</fullName>
    </alternativeName>
</protein>
<dbReference type="HOGENOM" id="CLU_038422_3_0_0"/>
<dbReference type="InterPro" id="IPR002903">
    <property type="entry name" value="RsmH"/>
</dbReference>
<comment type="function">
    <text evidence="6">Specifically methylates the N4 position of cytidine in position 1402 (C1402) of 16S rRNA.</text>
</comment>
<feature type="binding site" evidence="6">
    <location>
        <position position="81"/>
    </location>
    <ligand>
        <name>S-adenosyl-L-methionine</name>
        <dbReference type="ChEBI" id="CHEBI:59789"/>
    </ligand>
</feature>
<evidence type="ECO:0000256" key="5">
    <source>
        <dbReference type="ARBA" id="ARBA00022691"/>
    </source>
</evidence>
<dbReference type="SUPFAM" id="SSF53335">
    <property type="entry name" value="S-adenosyl-L-methionine-dependent methyltransferases"/>
    <property type="match status" value="1"/>
</dbReference>
<comment type="catalytic activity">
    <reaction evidence="6">
        <text>cytidine(1402) in 16S rRNA + S-adenosyl-L-methionine = N(4)-methylcytidine(1402) in 16S rRNA + S-adenosyl-L-homocysteine + H(+)</text>
        <dbReference type="Rhea" id="RHEA:42928"/>
        <dbReference type="Rhea" id="RHEA-COMP:10286"/>
        <dbReference type="Rhea" id="RHEA-COMP:10287"/>
        <dbReference type="ChEBI" id="CHEBI:15378"/>
        <dbReference type="ChEBI" id="CHEBI:57856"/>
        <dbReference type="ChEBI" id="CHEBI:59789"/>
        <dbReference type="ChEBI" id="CHEBI:74506"/>
        <dbReference type="ChEBI" id="CHEBI:82748"/>
        <dbReference type="EC" id="2.1.1.199"/>
    </reaction>
</comment>
<dbReference type="InterPro" id="IPR023397">
    <property type="entry name" value="SAM-dep_MeTrfase_MraW_recog"/>
</dbReference>
<dbReference type="KEGG" id="dte:Dester_0027"/>
<keyword evidence="4 6" id="KW-0808">Transferase</keyword>
<evidence type="ECO:0000256" key="3">
    <source>
        <dbReference type="ARBA" id="ARBA00022603"/>
    </source>
</evidence>
<evidence type="ECO:0000256" key="4">
    <source>
        <dbReference type="ARBA" id="ARBA00022679"/>
    </source>
</evidence>
<keyword evidence="8" id="KW-1185">Reference proteome</keyword>
<keyword evidence="2 6" id="KW-0698">rRNA processing</keyword>
<dbReference type="Pfam" id="PF01795">
    <property type="entry name" value="Methyltransf_5"/>
    <property type="match status" value="1"/>
</dbReference>
<keyword evidence="5 6" id="KW-0949">S-adenosyl-L-methionine</keyword>
<evidence type="ECO:0000313" key="8">
    <source>
        <dbReference type="Proteomes" id="UP000007102"/>
    </source>
</evidence>
<comment type="subcellular location">
    <subcellularLocation>
        <location evidence="6">Cytoplasm</location>
    </subcellularLocation>
</comment>
<dbReference type="SUPFAM" id="SSF81799">
    <property type="entry name" value="Putative methyltransferase TM0872, insert domain"/>
    <property type="match status" value="1"/>
</dbReference>
<dbReference type="PANTHER" id="PTHR11265:SF0">
    <property type="entry name" value="12S RRNA N4-METHYLCYTIDINE METHYLTRANSFERASE"/>
    <property type="match status" value="1"/>
</dbReference>
<dbReference type="RefSeq" id="WP_013637647.1">
    <property type="nucleotide sequence ID" value="NC_015185.1"/>
</dbReference>
<dbReference type="CDD" id="cd02440">
    <property type="entry name" value="AdoMet_MTases"/>
    <property type="match status" value="1"/>
</dbReference>
<dbReference type="FunCoup" id="F0S0F9">
    <property type="interactions" value="448"/>
</dbReference>
<organism evidence="7 8">
    <name type="scientific">Desulfurobacterium thermolithotrophum (strain DSM 11699 / BSA)</name>
    <dbReference type="NCBI Taxonomy" id="868864"/>
    <lineage>
        <taxon>Bacteria</taxon>
        <taxon>Pseudomonadati</taxon>
        <taxon>Aquificota</taxon>
        <taxon>Aquificia</taxon>
        <taxon>Desulfurobacteriales</taxon>
        <taxon>Desulfurobacteriaceae</taxon>
        <taxon>Desulfurobacterium</taxon>
    </lineage>
</organism>
<reference evidence="8" key="2">
    <citation type="submission" date="2011-02" db="EMBL/GenBank/DDBJ databases">
        <title>The complete genome of Desulfurobacterium thermolithotrophum DSM 11699.</title>
        <authorList>
            <consortium name="US DOE Joint Genome Institute (JGI-PGF)"/>
            <person name="Lucas S."/>
            <person name="Copeland A."/>
            <person name="Lapidus A."/>
            <person name="Bruce D."/>
            <person name="Goodwin L."/>
            <person name="Pitluck S."/>
            <person name="Kyrpides N."/>
            <person name="Mavromatis K."/>
            <person name="Pagani I."/>
            <person name="Ivanova N."/>
            <person name="Mikhailova N."/>
            <person name="Daligault H."/>
            <person name="Detter J.C."/>
            <person name="Tapia R."/>
            <person name="Han C."/>
            <person name="Land M."/>
            <person name="Hauser L."/>
            <person name="Markowitz V."/>
            <person name="Cheng J.-F."/>
            <person name="Hugenholtz P."/>
            <person name="Woyke T."/>
            <person name="Wu D."/>
            <person name="Spring S."/>
            <person name="Brambilla E."/>
            <person name="Klenk H.-P."/>
            <person name="Eisen J.A."/>
        </authorList>
    </citation>
    <scope>NUCLEOTIDE SEQUENCE [LARGE SCALE GENOMIC DNA]</scope>
    <source>
        <strain evidence="8">DSM 11699 / BSA</strain>
    </source>
</reference>
<dbReference type="EMBL" id="CP002543">
    <property type="protein sequence ID" value="ADY72687.1"/>
    <property type="molecule type" value="Genomic_DNA"/>
</dbReference>
<dbReference type="Gene3D" id="1.10.150.170">
    <property type="entry name" value="Putative methyltransferase TM0872, insert domain"/>
    <property type="match status" value="1"/>
</dbReference>
<name>F0S0F9_DESTD</name>
<dbReference type="Gene3D" id="3.40.50.150">
    <property type="entry name" value="Vaccinia Virus protein VP39"/>
    <property type="match status" value="1"/>
</dbReference>
<dbReference type="InParanoid" id="F0S0F9"/>
<comment type="similarity">
    <text evidence="1 6">Belongs to the methyltransferase superfamily. RsmH family.</text>
</comment>
<dbReference type="PANTHER" id="PTHR11265">
    <property type="entry name" value="S-ADENOSYL-METHYLTRANSFERASE MRAW"/>
    <property type="match status" value="1"/>
</dbReference>
<dbReference type="HAMAP" id="MF_01007">
    <property type="entry name" value="16SrRNA_methyltr_H"/>
    <property type="match status" value="1"/>
</dbReference>